<evidence type="ECO:0000313" key="10">
    <source>
        <dbReference type="Proteomes" id="UP000800041"/>
    </source>
</evidence>
<dbReference type="GO" id="GO:0016020">
    <property type="term" value="C:membrane"/>
    <property type="evidence" value="ECO:0007669"/>
    <property type="project" value="UniProtKB-SubCell"/>
</dbReference>
<keyword evidence="2 7" id="KW-0812">Transmembrane</keyword>
<keyword evidence="3 7" id="KW-1133">Transmembrane helix</keyword>
<feature type="region of interest" description="Disordered" evidence="6">
    <location>
        <begin position="458"/>
        <end position="506"/>
    </location>
</feature>
<proteinExistence type="inferred from homology"/>
<gene>
    <name evidence="9" type="ORF">K402DRAFT_465717</name>
</gene>
<feature type="domain" description="Rhodopsin" evidence="8">
    <location>
        <begin position="45"/>
        <end position="278"/>
    </location>
</feature>
<keyword evidence="10" id="KW-1185">Reference proteome</keyword>
<organism evidence="9 10">
    <name type="scientific">Aulographum hederae CBS 113979</name>
    <dbReference type="NCBI Taxonomy" id="1176131"/>
    <lineage>
        <taxon>Eukaryota</taxon>
        <taxon>Fungi</taxon>
        <taxon>Dikarya</taxon>
        <taxon>Ascomycota</taxon>
        <taxon>Pezizomycotina</taxon>
        <taxon>Dothideomycetes</taxon>
        <taxon>Pleosporomycetidae</taxon>
        <taxon>Aulographales</taxon>
        <taxon>Aulographaceae</taxon>
    </lineage>
</organism>
<protein>
    <recommendedName>
        <fullName evidence="8">Rhodopsin domain-containing protein</fullName>
    </recommendedName>
</protein>
<dbReference type="Proteomes" id="UP000800041">
    <property type="component" value="Unassembled WGS sequence"/>
</dbReference>
<evidence type="ECO:0000259" key="8">
    <source>
        <dbReference type="Pfam" id="PF20684"/>
    </source>
</evidence>
<dbReference type="EMBL" id="ML977172">
    <property type="protein sequence ID" value="KAF1983851.1"/>
    <property type="molecule type" value="Genomic_DNA"/>
</dbReference>
<comment type="similarity">
    <text evidence="5">Belongs to the SAT4 family.</text>
</comment>
<accession>A0A6G1GSC9</accession>
<dbReference type="PANTHER" id="PTHR33048">
    <property type="entry name" value="PTH11-LIKE INTEGRAL MEMBRANE PROTEIN (AFU_ORTHOLOGUE AFUA_5G11245)"/>
    <property type="match status" value="1"/>
</dbReference>
<dbReference type="InterPro" id="IPR052337">
    <property type="entry name" value="SAT4-like"/>
</dbReference>
<dbReference type="AlphaFoldDB" id="A0A6G1GSC9"/>
<sequence>MVALEQPQGSLAGDGSIHIPIPESAPAAPNLEMVVAIVMALLAILYVRLVIVKHFGVDDALMVLALVCSVITSVTVTVQGANGNPVLTPSKHTMKSAFTFNLIYWIATWAVKMSVLFFCYGVFVRQVSDNFCRKTSTYTIMFIVSFHALVMVFLTPFSCGAPLRFEISLNQPGCINLTLSQIINQAISLWSDCLVFTLPVILVWRTQIDKRKKIYLIGIFMFGSLSLLASTGRFIVTIIYERLMMQPDKWSLIPIFTCVEINVGICAASLPSLSPLIKSAFRSIKSRTKGSRSGGKRSNEKGSDLQQYNMQALDKNGIRVDRTFTVKTGTEASKEGKFGGYDNDFLFEKTKIGPKSLHKKSPNNSQHRSHSRSHAAHEQDRYGDYPPMPPRTPKKGSPNSTQISSTLQSAHWTSPKYMEHSRTESQATLVKPISSRDHSEDWKTRFIDDVTVDVEDLGDSPRDYAYGRELLNSRDGDGRSVFSGGRELPGSHEADFLGRADYSGRR</sequence>
<evidence type="ECO:0000256" key="7">
    <source>
        <dbReference type="SAM" id="Phobius"/>
    </source>
</evidence>
<feature type="transmembrane region" description="Helical" evidence="7">
    <location>
        <begin position="63"/>
        <end position="82"/>
    </location>
</feature>
<feature type="region of interest" description="Disordered" evidence="6">
    <location>
        <begin position="352"/>
        <end position="432"/>
    </location>
</feature>
<evidence type="ECO:0000313" key="9">
    <source>
        <dbReference type="EMBL" id="KAF1983851.1"/>
    </source>
</evidence>
<dbReference type="PANTHER" id="PTHR33048:SF123">
    <property type="entry name" value="INTEGRAL MEMBRANE PROTEIN"/>
    <property type="match status" value="1"/>
</dbReference>
<feature type="transmembrane region" description="Helical" evidence="7">
    <location>
        <begin position="187"/>
        <end position="204"/>
    </location>
</feature>
<evidence type="ECO:0000256" key="6">
    <source>
        <dbReference type="SAM" id="MobiDB-lite"/>
    </source>
</evidence>
<dbReference type="InterPro" id="IPR049326">
    <property type="entry name" value="Rhodopsin_dom_fungi"/>
</dbReference>
<keyword evidence="4 7" id="KW-0472">Membrane</keyword>
<feature type="compositionally biased region" description="Basic residues" evidence="6">
    <location>
        <begin position="356"/>
        <end position="374"/>
    </location>
</feature>
<dbReference type="Pfam" id="PF20684">
    <property type="entry name" value="Fung_rhodopsin"/>
    <property type="match status" value="1"/>
</dbReference>
<feature type="transmembrane region" description="Helical" evidence="7">
    <location>
        <begin position="216"/>
        <end position="240"/>
    </location>
</feature>
<feature type="compositionally biased region" description="Basic and acidic residues" evidence="6">
    <location>
        <begin position="459"/>
        <end position="478"/>
    </location>
</feature>
<reference evidence="9" key="1">
    <citation type="journal article" date="2020" name="Stud. Mycol.">
        <title>101 Dothideomycetes genomes: a test case for predicting lifestyles and emergence of pathogens.</title>
        <authorList>
            <person name="Haridas S."/>
            <person name="Albert R."/>
            <person name="Binder M."/>
            <person name="Bloem J."/>
            <person name="Labutti K."/>
            <person name="Salamov A."/>
            <person name="Andreopoulos B."/>
            <person name="Baker S."/>
            <person name="Barry K."/>
            <person name="Bills G."/>
            <person name="Bluhm B."/>
            <person name="Cannon C."/>
            <person name="Castanera R."/>
            <person name="Culley D."/>
            <person name="Daum C."/>
            <person name="Ezra D."/>
            <person name="Gonzalez J."/>
            <person name="Henrissat B."/>
            <person name="Kuo A."/>
            <person name="Liang C."/>
            <person name="Lipzen A."/>
            <person name="Lutzoni F."/>
            <person name="Magnuson J."/>
            <person name="Mondo S."/>
            <person name="Nolan M."/>
            <person name="Ohm R."/>
            <person name="Pangilinan J."/>
            <person name="Park H.-J."/>
            <person name="Ramirez L."/>
            <person name="Alfaro M."/>
            <person name="Sun H."/>
            <person name="Tritt A."/>
            <person name="Yoshinaga Y."/>
            <person name="Zwiers L.-H."/>
            <person name="Turgeon B."/>
            <person name="Goodwin S."/>
            <person name="Spatafora J."/>
            <person name="Crous P."/>
            <person name="Grigoriev I."/>
        </authorList>
    </citation>
    <scope>NUCLEOTIDE SEQUENCE</scope>
    <source>
        <strain evidence="9">CBS 113979</strain>
    </source>
</reference>
<feature type="transmembrane region" description="Helical" evidence="7">
    <location>
        <begin position="102"/>
        <end position="123"/>
    </location>
</feature>
<evidence type="ECO:0000256" key="3">
    <source>
        <dbReference type="ARBA" id="ARBA00022989"/>
    </source>
</evidence>
<dbReference type="OrthoDB" id="5273647at2759"/>
<feature type="compositionally biased region" description="Basic and acidic residues" evidence="6">
    <location>
        <begin position="489"/>
        <end position="506"/>
    </location>
</feature>
<name>A0A6G1GSC9_9PEZI</name>
<evidence type="ECO:0000256" key="2">
    <source>
        <dbReference type="ARBA" id="ARBA00022692"/>
    </source>
</evidence>
<feature type="region of interest" description="Disordered" evidence="6">
    <location>
        <begin position="287"/>
        <end position="312"/>
    </location>
</feature>
<evidence type="ECO:0000256" key="1">
    <source>
        <dbReference type="ARBA" id="ARBA00004141"/>
    </source>
</evidence>
<feature type="compositionally biased region" description="Polar residues" evidence="6">
    <location>
        <begin position="397"/>
        <end position="412"/>
    </location>
</feature>
<evidence type="ECO:0000256" key="5">
    <source>
        <dbReference type="ARBA" id="ARBA00038359"/>
    </source>
</evidence>
<feature type="transmembrane region" description="Helical" evidence="7">
    <location>
        <begin position="33"/>
        <end position="51"/>
    </location>
</feature>
<comment type="subcellular location">
    <subcellularLocation>
        <location evidence="1">Membrane</location>
        <topology evidence="1">Multi-pass membrane protein</topology>
    </subcellularLocation>
</comment>
<feature type="transmembrane region" description="Helical" evidence="7">
    <location>
        <begin position="135"/>
        <end position="154"/>
    </location>
</feature>
<evidence type="ECO:0000256" key="4">
    <source>
        <dbReference type="ARBA" id="ARBA00023136"/>
    </source>
</evidence>